<dbReference type="SMART" id="SM00862">
    <property type="entry name" value="Trans_reg_C"/>
    <property type="match status" value="1"/>
</dbReference>
<evidence type="ECO:0000313" key="3">
    <source>
        <dbReference type="EMBL" id="GAA2611023.1"/>
    </source>
</evidence>
<dbReference type="InterPro" id="IPR001867">
    <property type="entry name" value="OmpR/PhoB-type_DNA-bd"/>
</dbReference>
<name>A0ABN3Q2K0_9ACTN</name>
<sequence>MGQGFTTTARPNPHACRDASELIRRLSAAQEAADPAAARPPISESWRRSWHAGIDTAVSSAPLVYDRDTIADARVSHPLGRHLPMLRGLLRRVADETAHLMVITDGQGHALWTDGPRQVRYAAEQVGLNEGFCWSEGSVGTNGIGTALATGRPEYVYSAEHVARVLHRWSCAGAPVTDPDSGAVIGCIDVSATVDALHPATLSLVDAAAQLAEAHLEMEMRRRDETLRERGMRHLRALRGERGMLVTPTGRLLAGEPAEWRGLRLPAPAPGAHLLLPDGRQSIAEPVGELFLVRLPGPSGVPSGGSGSRPGAVRPLLTLSLLGTERPHARLDGRRLPLSLRHAEIVALLALHPRGLNADRLSLELYGDAGNPVTIRAEIHRLRAQLGELVQAKPYRLACEVDADFLAVRRLLDEGDVASAVRLYRGELLPRSDAPAIRIERDELAVRLRRQVLDHGGTESLWSYAQTEPGRDDIEVLQRLDSVLPPGDPRRVTVETRLDTPP</sequence>
<dbReference type="InterPro" id="IPR029016">
    <property type="entry name" value="GAF-like_dom_sf"/>
</dbReference>
<accession>A0ABN3Q2K0</accession>
<gene>
    <name evidence="3" type="ORF">GCM10010411_51830</name>
</gene>
<dbReference type="Proteomes" id="UP001501509">
    <property type="component" value="Unassembled WGS sequence"/>
</dbReference>
<dbReference type="InterPro" id="IPR003018">
    <property type="entry name" value="GAF"/>
</dbReference>
<evidence type="ECO:0000256" key="1">
    <source>
        <dbReference type="ARBA" id="ARBA00023125"/>
    </source>
</evidence>
<dbReference type="Gene3D" id="3.30.450.40">
    <property type="match status" value="1"/>
</dbReference>
<evidence type="ECO:0000259" key="2">
    <source>
        <dbReference type="SMART" id="SM00862"/>
    </source>
</evidence>
<evidence type="ECO:0000313" key="4">
    <source>
        <dbReference type="Proteomes" id="UP001501509"/>
    </source>
</evidence>
<dbReference type="Pfam" id="PF01590">
    <property type="entry name" value="GAF"/>
    <property type="match status" value="1"/>
</dbReference>
<organism evidence="3 4">
    <name type="scientific">Actinomadura fulvescens</name>
    <dbReference type="NCBI Taxonomy" id="46160"/>
    <lineage>
        <taxon>Bacteria</taxon>
        <taxon>Bacillati</taxon>
        <taxon>Actinomycetota</taxon>
        <taxon>Actinomycetes</taxon>
        <taxon>Streptosporangiales</taxon>
        <taxon>Thermomonosporaceae</taxon>
        <taxon>Actinomadura</taxon>
    </lineage>
</organism>
<comment type="caution">
    <text evidence="3">The sequence shown here is derived from an EMBL/GenBank/DDBJ whole genome shotgun (WGS) entry which is preliminary data.</text>
</comment>
<protein>
    <submittedName>
        <fullName evidence="3">GAF domain-containing protein</fullName>
    </submittedName>
</protein>
<proteinExistence type="predicted"/>
<keyword evidence="1" id="KW-0238">DNA-binding</keyword>
<reference evidence="3 4" key="1">
    <citation type="journal article" date="2019" name="Int. J. Syst. Evol. Microbiol.">
        <title>The Global Catalogue of Microorganisms (GCM) 10K type strain sequencing project: providing services to taxonomists for standard genome sequencing and annotation.</title>
        <authorList>
            <consortium name="The Broad Institute Genomics Platform"/>
            <consortium name="The Broad Institute Genome Sequencing Center for Infectious Disease"/>
            <person name="Wu L."/>
            <person name="Ma J."/>
        </authorList>
    </citation>
    <scope>NUCLEOTIDE SEQUENCE [LARGE SCALE GENOMIC DNA]</scope>
    <source>
        <strain evidence="3 4">JCM 6833</strain>
    </source>
</reference>
<dbReference type="EMBL" id="BAAATD010000007">
    <property type="protein sequence ID" value="GAA2611023.1"/>
    <property type="molecule type" value="Genomic_DNA"/>
</dbReference>
<feature type="domain" description="OmpR/PhoB-type" evidence="2">
    <location>
        <begin position="333"/>
        <end position="397"/>
    </location>
</feature>
<keyword evidence="4" id="KW-1185">Reference proteome</keyword>